<dbReference type="InterPro" id="IPR052709">
    <property type="entry name" value="Transposase-MT_Hybrid"/>
</dbReference>
<dbReference type="PANTHER" id="PTHR46060:SF2">
    <property type="entry name" value="HISTONE-LYSINE N-METHYLTRANSFERASE SETMAR"/>
    <property type="match status" value="1"/>
</dbReference>
<dbReference type="InterPro" id="IPR001888">
    <property type="entry name" value="Transposase_1"/>
</dbReference>
<evidence type="ECO:0000313" key="1">
    <source>
        <dbReference type="Proteomes" id="UP000095283"/>
    </source>
</evidence>
<evidence type="ECO:0000313" key="2">
    <source>
        <dbReference type="WBParaSite" id="Hba_20467"/>
    </source>
</evidence>
<dbReference type="GO" id="GO:0000793">
    <property type="term" value="C:condensed chromosome"/>
    <property type="evidence" value="ECO:0007669"/>
    <property type="project" value="TreeGrafter"/>
</dbReference>
<dbReference type="GO" id="GO:0015074">
    <property type="term" value="P:DNA integration"/>
    <property type="evidence" value="ECO:0007669"/>
    <property type="project" value="TreeGrafter"/>
</dbReference>
<reference evidence="2" key="1">
    <citation type="submission" date="2016-11" db="UniProtKB">
        <authorList>
            <consortium name="WormBaseParasite"/>
        </authorList>
    </citation>
    <scope>IDENTIFICATION</scope>
</reference>
<protein>
    <submittedName>
        <fullName evidence="2">Integrase catalytic domain-containing protein</fullName>
    </submittedName>
</protein>
<sequence length="155" mass="17990">MLCTRHERDSLNSWELIKQRFQDDWIRWGKVASSESGYHMNSPKTALAADSTHASRCLSGNARRTFEKWIVYDNPKRTHSWVDPGQPTTSTAKPNTHAKKVLLCIWWDIKDVLFYELLQLGETVSAERYGRQLTDLFNAIEQRRPFSGQGSRKSF</sequence>
<name>A0A1I7XRV1_HETBA</name>
<dbReference type="GO" id="GO:0031297">
    <property type="term" value="P:replication fork processing"/>
    <property type="evidence" value="ECO:0007669"/>
    <property type="project" value="TreeGrafter"/>
</dbReference>
<dbReference type="PANTHER" id="PTHR46060">
    <property type="entry name" value="MARINER MOS1 TRANSPOSASE-LIKE PROTEIN"/>
    <property type="match status" value="1"/>
</dbReference>
<dbReference type="GO" id="GO:0035861">
    <property type="term" value="C:site of double-strand break"/>
    <property type="evidence" value="ECO:0007669"/>
    <property type="project" value="TreeGrafter"/>
</dbReference>
<dbReference type="GO" id="GO:0046975">
    <property type="term" value="F:histone H3K36 methyltransferase activity"/>
    <property type="evidence" value="ECO:0007669"/>
    <property type="project" value="TreeGrafter"/>
</dbReference>
<dbReference type="WBParaSite" id="Hba_20467">
    <property type="protein sequence ID" value="Hba_20467"/>
    <property type="gene ID" value="Hba_20467"/>
</dbReference>
<dbReference type="GO" id="GO:0006303">
    <property type="term" value="P:double-strand break repair via nonhomologous end joining"/>
    <property type="evidence" value="ECO:0007669"/>
    <property type="project" value="TreeGrafter"/>
</dbReference>
<dbReference type="Gene3D" id="3.30.420.10">
    <property type="entry name" value="Ribonuclease H-like superfamily/Ribonuclease H"/>
    <property type="match status" value="1"/>
</dbReference>
<keyword evidence="1" id="KW-1185">Reference proteome</keyword>
<dbReference type="AlphaFoldDB" id="A0A1I7XRV1"/>
<dbReference type="InterPro" id="IPR036397">
    <property type="entry name" value="RNaseH_sf"/>
</dbReference>
<dbReference type="GO" id="GO:0000729">
    <property type="term" value="P:DNA double-strand break processing"/>
    <property type="evidence" value="ECO:0007669"/>
    <property type="project" value="TreeGrafter"/>
</dbReference>
<dbReference type="GO" id="GO:0003697">
    <property type="term" value="F:single-stranded DNA binding"/>
    <property type="evidence" value="ECO:0007669"/>
    <property type="project" value="TreeGrafter"/>
</dbReference>
<dbReference type="GO" id="GO:0005634">
    <property type="term" value="C:nucleus"/>
    <property type="evidence" value="ECO:0007669"/>
    <property type="project" value="TreeGrafter"/>
</dbReference>
<proteinExistence type="predicted"/>
<dbReference type="GO" id="GO:0042800">
    <property type="term" value="F:histone H3K4 methyltransferase activity"/>
    <property type="evidence" value="ECO:0007669"/>
    <property type="project" value="TreeGrafter"/>
</dbReference>
<dbReference type="GO" id="GO:0044774">
    <property type="term" value="P:mitotic DNA integrity checkpoint signaling"/>
    <property type="evidence" value="ECO:0007669"/>
    <property type="project" value="TreeGrafter"/>
</dbReference>
<dbReference type="GO" id="GO:0003690">
    <property type="term" value="F:double-stranded DNA binding"/>
    <property type="evidence" value="ECO:0007669"/>
    <property type="project" value="TreeGrafter"/>
</dbReference>
<organism evidence="1 2">
    <name type="scientific">Heterorhabditis bacteriophora</name>
    <name type="common">Entomopathogenic nematode worm</name>
    <dbReference type="NCBI Taxonomy" id="37862"/>
    <lineage>
        <taxon>Eukaryota</taxon>
        <taxon>Metazoa</taxon>
        <taxon>Ecdysozoa</taxon>
        <taxon>Nematoda</taxon>
        <taxon>Chromadorea</taxon>
        <taxon>Rhabditida</taxon>
        <taxon>Rhabditina</taxon>
        <taxon>Rhabditomorpha</taxon>
        <taxon>Strongyloidea</taxon>
        <taxon>Heterorhabditidae</taxon>
        <taxon>Heterorhabditis</taxon>
    </lineage>
</organism>
<dbReference type="GO" id="GO:0000014">
    <property type="term" value="F:single-stranded DNA endodeoxyribonuclease activity"/>
    <property type="evidence" value="ECO:0007669"/>
    <property type="project" value="TreeGrafter"/>
</dbReference>
<dbReference type="Proteomes" id="UP000095283">
    <property type="component" value="Unplaced"/>
</dbReference>
<dbReference type="GO" id="GO:0044547">
    <property type="term" value="F:DNA topoisomerase binding"/>
    <property type="evidence" value="ECO:0007669"/>
    <property type="project" value="TreeGrafter"/>
</dbReference>
<accession>A0A1I7XRV1</accession>
<dbReference type="Pfam" id="PF01359">
    <property type="entry name" value="Transposase_1"/>
    <property type="match status" value="1"/>
</dbReference>